<comment type="catalytic activity">
    <reaction evidence="5">
        <text>7-aminomethyl-7-carbaguanine + 2 NADP(+) = 7-cyano-7-carbaguanine + 2 NADPH + 3 H(+)</text>
        <dbReference type="Rhea" id="RHEA:13409"/>
        <dbReference type="ChEBI" id="CHEBI:15378"/>
        <dbReference type="ChEBI" id="CHEBI:45075"/>
        <dbReference type="ChEBI" id="CHEBI:57783"/>
        <dbReference type="ChEBI" id="CHEBI:58349"/>
        <dbReference type="ChEBI" id="CHEBI:58703"/>
        <dbReference type="EC" id="1.7.1.13"/>
    </reaction>
</comment>
<keyword evidence="2 5" id="KW-0671">Queuosine biosynthesis</keyword>
<dbReference type="InterPro" id="IPR029500">
    <property type="entry name" value="QueF"/>
</dbReference>
<dbReference type="InterPro" id="IPR016856">
    <property type="entry name" value="QueF_type1"/>
</dbReference>
<dbReference type="GO" id="GO:0008616">
    <property type="term" value="P:tRNA queuosine(34) biosynthetic process"/>
    <property type="evidence" value="ECO:0007669"/>
    <property type="project" value="UniProtKB-UniRule"/>
</dbReference>
<evidence type="ECO:0000313" key="6">
    <source>
        <dbReference type="EMBL" id="AOS83112.1"/>
    </source>
</evidence>
<dbReference type="InterPro" id="IPR050084">
    <property type="entry name" value="NADPH_dep_7-cyano-7-deazaG_red"/>
</dbReference>
<reference evidence="6" key="1">
    <citation type="submission" date="2016-09" db="EMBL/GenBank/DDBJ databases">
        <title>Genome sequence of Chlorobaculum limnaeum.</title>
        <authorList>
            <person name="Liu Z."/>
            <person name="Tank M."/>
            <person name="Bryant D.A."/>
        </authorList>
    </citation>
    <scope>NUCLEOTIDE SEQUENCE [LARGE SCALE GENOMIC DNA]</scope>
    <source>
        <strain evidence="6">DSM 1677</strain>
    </source>
</reference>
<dbReference type="OrthoDB" id="9795077at2"/>
<accession>A0A1D8CW59</accession>
<comment type="subcellular location">
    <subcellularLocation>
        <location evidence="5">Cytoplasm</location>
    </subcellularLocation>
</comment>
<dbReference type="STRING" id="274537.BIU88_02500"/>
<dbReference type="GO" id="GO:0005737">
    <property type="term" value="C:cytoplasm"/>
    <property type="evidence" value="ECO:0007669"/>
    <property type="project" value="UniProtKB-SubCell"/>
</dbReference>
<sequence length="117" mass="13404">MKKEIIEVFDNTFPGRDYTIEIVNPEFTSVCPKTGLPDFGTITVNYVPDKSCIELKSLKYYYLEFRNAGIFYENITNRILDDLVEACQPRRMSVKAEWNARGGITETVTVSYSASQQ</sequence>
<comment type="similarity">
    <text evidence="5">Belongs to the GTP cyclohydrolase I family. QueF type 1 subfamily.</text>
</comment>
<keyword evidence="7" id="KW-1185">Reference proteome</keyword>
<dbReference type="EC" id="1.7.1.13" evidence="5"/>
<dbReference type="GO" id="GO:0033739">
    <property type="term" value="F:preQ1 synthase activity"/>
    <property type="evidence" value="ECO:0007669"/>
    <property type="project" value="UniProtKB-UniRule"/>
</dbReference>
<evidence type="ECO:0000256" key="1">
    <source>
        <dbReference type="ARBA" id="ARBA00022490"/>
    </source>
</evidence>
<dbReference type="HAMAP" id="MF_00818">
    <property type="entry name" value="QueF_type1"/>
    <property type="match status" value="1"/>
</dbReference>
<name>A0A1D8CW59_CHLLM</name>
<protein>
    <recommendedName>
        <fullName evidence="5">NADPH-dependent 7-cyano-7-deazaguanine reductase</fullName>
        <ecNumber evidence="5">1.7.1.13</ecNumber>
    </recommendedName>
    <alternativeName>
        <fullName evidence="5">7-cyano-7-carbaguanine reductase</fullName>
    </alternativeName>
    <alternativeName>
        <fullName evidence="5">NADPH-dependent nitrile oxidoreductase</fullName>
    </alternativeName>
    <alternativeName>
        <fullName evidence="5">PreQ(0) reductase</fullName>
    </alternativeName>
</protein>
<evidence type="ECO:0000256" key="3">
    <source>
        <dbReference type="ARBA" id="ARBA00022857"/>
    </source>
</evidence>
<dbReference type="PANTHER" id="PTHR34354">
    <property type="entry name" value="NADPH-DEPENDENT 7-CYANO-7-DEAZAGUANINE REDUCTASE"/>
    <property type="match status" value="1"/>
</dbReference>
<dbReference type="Proteomes" id="UP000095185">
    <property type="component" value="Chromosome"/>
</dbReference>
<dbReference type="InterPro" id="IPR043133">
    <property type="entry name" value="GTP-CH-I_C/QueF"/>
</dbReference>
<dbReference type="PANTHER" id="PTHR34354:SF1">
    <property type="entry name" value="NADPH-DEPENDENT 7-CYANO-7-DEAZAGUANINE REDUCTASE"/>
    <property type="match status" value="1"/>
</dbReference>
<evidence type="ECO:0000256" key="5">
    <source>
        <dbReference type="HAMAP-Rule" id="MF_00818"/>
    </source>
</evidence>
<proteinExistence type="inferred from homology"/>
<dbReference type="RefSeq" id="WP_069808838.1">
    <property type="nucleotide sequence ID" value="NZ_CP017305.1"/>
</dbReference>
<dbReference type="KEGG" id="clz:BIU88_02500"/>
<dbReference type="AlphaFoldDB" id="A0A1D8CW59"/>
<keyword evidence="3 5" id="KW-0521">NADP</keyword>
<keyword evidence="4 5" id="KW-0560">Oxidoreductase</keyword>
<evidence type="ECO:0000256" key="2">
    <source>
        <dbReference type="ARBA" id="ARBA00022785"/>
    </source>
</evidence>
<dbReference type="UniPathway" id="UPA00392"/>
<dbReference type="EMBL" id="CP017305">
    <property type="protein sequence ID" value="AOS83112.1"/>
    <property type="molecule type" value="Genomic_DNA"/>
</dbReference>
<gene>
    <name evidence="5" type="primary">queF</name>
    <name evidence="6" type="ORF">BIU88_02500</name>
</gene>
<dbReference type="PIRSF" id="PIRSF027377">
    <property type="entry name" value="Nitrile_oxidored_QueF"/>
    <property type="match status" value="1"/>
</dbReference>
<keyword evidence="1 5" id="KW-0963">Cytoplasm</keyword>
<evidence type="ECO:0000256" key="4">
    <source>
        <dbReference type="ARBA" id="ARBA00023002"/>
    </source>
</evidence>
<dbReference type="Gene3D" id="3.30.1130.10">
    <property type="match status" value="1"/>
</dbReference>
<organism evidence="6 7">
    <name type="scientific">Chlorobaculum limnaeum</name>
    <dbReference type="NCBI Taxonomy" id="274537"/>
    <lineage>
        <taxon>Bacteria</taxon>
        <taxon>Pseudomonadati</taxon>
        <taxon>Chlorobiota</taxon>
        <taxon>Chlorobiia</taxon>
        <taxon>Chlorobiales</taxon>
        <taxon>Chlorobiaceae</taxon>
        <taxon>Chlorobaculum</taxon>
    </lineage>
</organism>
<feature type="binding site" evidence="5">
    <location>
        <begin position="72"/>
        <end position="73"/>
    </location>
    <ligand>
        <name>substrate</name>
    </ligand>
</feature>
<feature type="active site" description="Thioimide intermediate" evidence="5">
    <location>
        <position position="31"/>
    </location>
</feature>
<feature type="binding site" evidence="5">
    <location>
        <begin position="53"/>
        <end position="55"/>
    </location>
    <ligand>
        <name>substrate</name>
    </ligand>
</feature>
<dbReference type="NCBIfam" id="TIGR03139">
    <property type="entry name" value="QueF-II"/>
    <property type="match status" value="1"/>
</dbReference>
<comment type="pathway">
    <text evidence="5">tRNA modification; tRNA-queuosine biosynthesis.</text>
</comment>
<dbReference type="SUPFAM" id="SSF55620">
    <property type="entry name" value="Tetrahydrobiopterin biosynthesis enzymes-like"/>
    <property type="match status" value="1"/>
</dbReference>
<comment type="function">
    <text evidence="5">Catalyzes the NADPH-dependent reduction of 7-cyano-7-deazaguanine (preQ0) to 7-aminomethyl-7-deazaguanine (preQ1).</text>
</comment>
<dbReference type="Pfam" id="PF14489">
    <property type="entry name" value="QueF"/>
    <property type="match status" value="1"/>
</dbReference>
<feature type="active site" description="Proton donor" evidence="5">
    <location>
        <position position="38"/>
    </location>
</feature>
<evidence type="ECO:0000313" key="7">
    <source>
        <dbReference type="Proteomes" id="UP000095185"/>
    </source>
</evidence>